<keyword evidence="1" id="KW-0812">Transmembrane</keyword>
<gene>
    <name evidence="2" type="ORF">GCM10010307_70510</name>
</gene>
<keyword evidence="1" id="KW-1133">Transmembrane helix</keyword>
<reference evidence="2 3" key="1">
    <citation type="journal article" date="2019" name="Int. J. Syst. Evol. Microbiol.">
        <title>The Global Catalogue of Microorganisms (GCM) 10K type strain sequencing project: providing services to taxonomists for standard genome sequencing and annotation.</title>
        <authorList>
            <consortium name="The Broad Institute Genomics Platform"/>
            <consortium name="The Broad Institute Genome Sequencing Center for Infectious Disease"/>
            <person name="Wu L."/>
            <person name="Ma J."/>
        </authorList>
    </citation>
    <scope>NUCLEOTIDE SEQUENCE [LARGE SCALE GENOMIC DNA]</scope>
    <source>
        <strain evidence="2 3">JCM 4524</strain>
    </source>
</reference>
<organism evidence="2 3">
    <name type="scientific">Streptomyces vastus</name>
    <dbReference type="NCBI Taxonomy" id="285451"/>
    <lineage>
        <taxon>Bacteria</taxon>
        <taxon>Bacillati</taxon>
        <taxon>Actinomycetota</taxon>
        <taxon>Actinomycetes</taxon>
        <taxon>Kitasatosporales</taxon>
        <taxon>Streptomycetaceae</taxon>
        <taxon>Streptomyces</taxon>
    </lineage>
</organism>
<name>A0ABN3RN01_9ACTN</name>
<evidence type="ECO:0000313" key="2">
    <source>
        <dbReference type="EMBL" id="GAA2656672.1"/>
    </source>
</evidence>
<sequence length="67" mass="7656">MPDLFWANLLVLGFAYELFTLVDIEDGNTLSERMRAWFRVHARPGRAIFAVGWTGVAVWFLIQVLTG</sequence>
<feature type="transmembrane region" description="Helical" evidence="1">
    <location>
        <begin position="45"/>
        <end position="65"/>
    </location>
</feature>
<proteinExistence type="predicted"/>
<dbReference type="Proteomes" id="UP001500151">
    <property type="component" value="Unassembled WGS sequence"/>
</dbReference>
<keyword evidence="3" id="KW-1185">Reference proteome</keyword>
<keyword evidence="1" id="KW-0472">Membrane</keyword>
<dbReference type="EMBL" id="BAAASJ010000113">
    <property type="protein sequence ID" value="GAA2656672.1"/>
    <property type="molecule type" value="Genomic_DNA"/>
</dbReference>
<evidence type="ECO:0008006" key="4">
    <source>
        <dbReference type="Google" id="ProtNLM"/>
    </source>
</evidence>
<evidence type="ECO:0000256" key="1">
    <source>
        <dbReference type="SAM" id="Phobius"/>
    </source>
</evidence>
<evidence type="ECO:0000313" key="3">
    <source>
        <dbReference type="Proteomes" id="UP001500151"/>
    </source>
</evidence>
<accession>A0ABN3RN01</accession>
<dbReference type="RefSeq" id="WP_344395342.1">
    <property type="nucleotide sequence ID" value="NZ_BAAASJ010000113.1"/>
</dbReference>
<feature type="transmembrane region" description="Helical" evidence="1">
    <location>
        <begin position="6"/>
        <end position="24"/>
    </location>
</feature>
<protein>
    <recommendedName>
        <fullName evidence="4">DUF1772 domain-containing protein</fullName>
    </recommendedName>
</protein>
<comment type="caution">
    <text evidence="2">The sequence shown here is derived from an EMBL/GenBank/DDBJ whole genome shotgun (WGS) entry which is preliminary data.</text>
</comment>